<dbReference type="OrthoDB" id="192832at2759"/>
<reference evidence="1" key="1">
    <citation type="submission" date="2021-03" db="EMBL/GenBank/DDBJ databases">
        <title>Draft genome sequence of rust myrtle Austropuccinia psidii MF-1, a brazilian biotype.</title>
        <authorList>
            <person name="Quecine M.C."/>
            <person name="Pachon D.M.R."/>
            <person name="Bonatelli M.L."/>
            <person name="Correr F.H."/>
            <person name="Franceschini L.M."/>
            <person name="Leite T.F."/>
            <person name="Margarido G.R.A."/>
            <person name="Almeida C.A."/>
            <person name="Ferrarezi J.A."/>
            <person name="Labate C.A."/>
        </authorList>
    </citation>
    <scope>NUCLEOTIDE SEQUENCE</scope>
    <source>
        <strain evidence="1">MF-1</strain>
    </source>
</reference>
<dbReference type="GO" id="GO:0009251">
    <property type="term" value="P:glucan catabolic process"/>
    <property type="evidence" value="ECO:0007669"/>
    <property type="project" value="TreeGrafter"/>
</dbReference>
<name>A0A9Q3H795_9BASI</name>
<dbReference type="Pfam" id="PF26113">
    <property type="entry name" value="GH16_XgeA"/>
    <property type="match status" value="1"/>
</dbReference>
<evidence type="ECO:0008006" key="3">
    <source>
        <dbReference type="Google" id="ProtNLM"/>
    </source>
</evidence>
<dbReference type="PANTHER" id="PTHR10963:SF24">
    <property type="entry name" value="GLYCOSIDASE C21B10.07-RELATED"/>
    <property type="match status" value="1"/>
</dbReference>
<dbReference type="Proteomes" id="UP000765509">
    <property type="component" value="Unassembled WGS sequence"/>
</dbReference>
<gene>
    <name evidence="1" type="ORF">O181_034348</name>
</gene>
<dbReference type="AlphaFoldDB" id="A0A9Q3H795"/>
<evidence type="ECO:0000313" key="1">
    <source>
        <dbReference type="EMBL" id="MBW0494633.1"/>
    </source>
</evidence>
<evidence type="ECO:0000313" key="2">
    <source>
        <dbReference type="Proteomes" id="UP000765509"/>
    </source>
</evidence>
<keyword evidence="2" id="KW-1185">Reference proteome</keyword>
<sequence length="270" mass="30146">MAYVDANARAIIAVDSSLDIPPDTIPAVVLNTTDGTYKVNERGLRKSIRLESLERHSPVGPPVRYAVVCRVFHYIYVFGLRIYQTPSPVWMYGEDWPNNGEIDIFEGWNDNVKNRATLHTTANCSHDPTGNQTGKVIQETCDYSVNYNAGCGVEDSNPDSFGQRLNQLGGGVFAAMYTHSEISVWRWARNFVPHGIHDDFPQPETWGIPIATWKTGQYCDLRSKFGPQNLVFTITTCGDADKNTYSQGQCPGTCFEQINLSLIDVFGTCF</sequence>
<dbReference type="Gene3D" id="2.60.120.200">
    <property type="match status" value="1"/>
</dbReference>
<organism evidence="1 2">
    <name type="scientific">Austropuccinia psidii MF-1</name>
    <dbReference type="NCBI Taxonomy" id="1389203"/>
    <lineage>
        <taxon>Eukaryota</taxon>
        <taxon>Fungi</taxon>
        <taxon>Dikarya</taxon>
        <taxon>Basidiomycota</taxon>
        <taxon>Pucciniomycotina</taxon>
        <taxon>Pucciniomycetes</taxon>
        <taxon>Pucciniales</taxon>
        <taxon>Sphaerophragmiaceae</taxon>
        <taxon>Austropuccinia</taxon>
    </lineage>
</organism>
<comment type="caution">
    <text evidence="1">The sequence shown here is derived from an EMBL/GenBank/DDBJ whole genome shotgun (WGS) entry which is preliminary data.</text>
</comment>
<dbReference type="PANTHER" id="PTHR10963">
    <property type="entry name" value="GLYCOSYL HYDROLASE-RELATED"/>
    <property type="match status" value="1"/>
</dbReference>
<accession>A0A9Q3H795</accession>
<dbReference type="SUPFAM" id="SSF49899">
    <property type="entry name" value="Concanavalin A-like lectins/glucanases"/>
    <property type="match status" value="1"/>
</dbReference>
<protein>
    <recommendedName>
        <fullName evidence="3">GH16 domain-containing protein</fullName>
    </recommendedName>
</protein>
<proteinExistence type="predicted"/>
<dbReference type="InterPro" id="IPR013320">
    <property type="entry name" value="ConA-like_dom_sf"/>
</dbReference>
<dbReference type="InterPro" id="IPR050546">
    <property type="entry name" value="Glycosyl_Hydrlase_16"/>
</dbReference>
<dbReference type="EMBL" id="AVOT02012670">
    <property type="protein sequence ID" value="MBW0494633.1"/>
    <property type="molecule type" value="Genomic_DNA"/>
</dbReference>